<dbReference type="PANTHER" id="PTHR24321">
    <property type="entry name" value="DEHYDROGENASES, SHORT CHAIN"/>
    <property type="match status" value="1"/>
</dbReference>
<dbReference type="SUPFAM" id="SSF51735">
    <property type="entry name" value="NAD(P)-binding Rossmann-fold domains"/>
    <property type="match status" value="1"/>
</dbReference>
<dbReference type="EMBL" id="CYHB01000003">
    <property type="protein sequence ID" value="CUA86146.1"/>
    <property type="molecule type" value="Genomic_DNA"/>
</dbReference>
<dbReference type="InterPro" id="IPR002347">
    <property type="entry name" value="SDR_fam"/>
</dbReference>
<dbReference type="Proteomes" id="UP000182598">
    <property type="component" value="Unassembled WGS sequence"/>
</dbReference>
<evidence type="ECO:0000313" key="4">
    <source>
        <dbReference type="Proteomes" id="UP000182598"/>
    </source>
</evidence>
<name>A0A0K6H605_9GAMM</name>
<dbReference type="Pfam" id="PF13561">
    <property type="entry name" value="adh_short_C2"/>
    <property type="match status" value="1"/>
</dbReference>
<evidence type="ECO:0000256" key="1">
    <source>
        <dbReference type="ARBA" id="ARBA00006484"/>
    </source>
</evidence>
<dbReference type="RefSeq" id="WP_055439081.1">
    <property type="nucleotide sequence ID" value="NZ_CYHB01000003.1"/>
</dbReference>
<dbReference type="PANTHER" id="PTHR24321:SF8">
    <property type="entry name" value="ESTRADIOL 17-BETA-DEHYDROGENASE 8-RELATED"/>
    <property type="match status" value="1"/>
</dbReference>
<dbReference type="NCBIfam" id="NF005559">
    <property type="entry name" value="PRK07231.1"/>
    <property type="match status" value="1"/>
</dbReference>
<dbReference type="OrthoDB" id="9787298at2"/>
<dbReference type="FunFam" id="3.40.50.720:FF:000084">
    <property type="entry name" value="Short-chain dehydrogenase reductase"/>
    <property type="match status" value="1"/>
</dbReference>
<gene>
    <name evidence="3" type="ORF">Ga0061064_1424</name>
</gene>
<organism evidence="3 4">
    <name type="scientific">Pseudidiomarina woesei</name>
    <dbReference type="NCBI Taxonomy" id="1381080"/>
    <lineage>
        <taxon>Bacteria</taxon>
        <taxon>Pseudomonadati</taxon>
        <taxon>Pseudomonadota</taxon>
        <taxon>Gammaproteobacteria</taxon>
        <taxon>Alteromonadales</taxon>
        <taxon>Idiomarinaceae</taxon>
        <taxon>Pseudidiomarina</taxon>
    </lineage>
</organism>
<dbReference type="PRINTS" id="PR00080">
    <property type="entry name" value="SDRFAMILY"/>
</dbReference>
<dbReference type="InterPro" id="IPR036291">
    <property type="entry name" value="NAD(P)-bd_dom_sf"/>
</dbReference>
<reference evidence="4" key="1">
    <citation type="submission" date="2015-08" db="EMBL/GenBank/DDBJ databases">
        <authorList>
            <person name="Varghese N."/>
        </authorList>
    </citation>
    <scope>NUCLEOTIDE SEQUENCE [LARGE SCALE GENOMIC DNA]</scope>
    <source>
        <strain evidence="4">DSM 27808</strain>
    </source>
</reference>
<dbReference type="CDD" id="cd05233">
    <property type="entry name" value="SDR_c"/>
    <property type="match status" value="1"/>
</dbReference>
<dbReference type="PRINTS" id="PR00081">
    <property type="entry name" value="GDHRDH"/>
</dbReference>
<evidence type="ECO:0000256" key="2">
    <source>
        <dbReference type="ARBA" id="ARBA00023002"/>
    </source>
</evidence>
<keyword evidence="2" id="KW-0560">Oxidoreductase</keyword>
<dbReference type="AlphaFoldDB" id="A0A0K6H605"/>
<accession>A0A0K6H605</accession>
<proteinExistence type="inferred from homology"/>
<dbReference type="GO" id="GO:0016491">
    <property type="term" value="F:oxidoreductase activity"/>
    <property type="evidence" value="ECO:0007669"/>
    <property type="project" value="UniProtKB-KW"/>
</dbReference>
<dbReference type="Gene3D" id="3.40.50.720">
    <property type="entry name" value="NAD(P)-binding Rossmann-like Domain"/>
    <property type="match status" value="1"/>
</dbReference>
<comment type="similarity">
    <text evidence="1">Belongs to the short-chain dehydrogenases/reductases (SDR) family.</text>
</comment>
<evidence type="ECO:0000313" key="3">
    <source>
        <dbReference type="EMBL" id="CUA86146.1"/>
    </source>
</evidence>
<sequence length="256" mass="27437">MSRLDNKTAIITGGAAGIGLATAALFLREGANVVLVDLHEKDLAQAEHELGHPDRVFTIAADVSNESDTQNYVNATIKHFHGLDIFINNAGIESATAPLQEQSTEHFDRVIAVNLRGVFLGLKYVLPHMLKEKSGSIVNMSSVAGLDGFVNLSPYVASKHAIVGLTKSAALEAGPYGVRVNSVHPSPIHTRMMRAIEETLNPGRATEAQAQFEQMIPMGHYGEPLDVANLMLFLASDESQFITGCQYRVDGGMGAG</sequence>
<keyword evidence="4" id="KW-1185">Reference proteome</keyword>
<protein>
    <submittedName>
        <fullName evidence="3">NAD(P)-dependent dehydrogenase, short-chain alcohol dehydrogenase family</fullName>
    </submittedName>
</protein>
<dbReference type="PROSITE" id="PS00061">
    <property type="entry name" value="ADH_SHORT"/>
    <property type="match status" value="1"/>
</dbReference>
<dbReference type="InterPro" id="IPR020904">
    <property type="entry name" value="Sc_DH/Rdtase_CS"/>
</dbReference>